<dbReference type="EMBL" id="QYTW02000007">
    <property type="protein sequence ID" value="RST59913.1"/>
    <property type="molecule type" value="Genomic_DNA"/>
</dbReference>
<feature type="domain" description="D-alanyl-D-alanine carboxypeptidase-like core" evidence="2">
    <location>
        <begin position="119"/>
        <end position="247"/>
    </location>
</feature>
<accession>A0A429X9W9</accession>
<dbReference type="AlphaFoldDB" id="A0A429X9W9"/>
<organism evidence="4 5">
    <name type="scientific">Siminovitchia terrae</name>
    <name type="common">Bacillus terrae</name>
    <dbReference type="NCBI Taxonomy" id="1914933"/>
    <lineage>
        <taxon>Bacteria</taxon>
        <taxon>Bacillati</taxon>
        <taxon>Bacillota</taxon>
        <taxon>Bacilli</taxon>
        <taxon>Bacillales</taxon>
        <taxon>Bacillaceae</taxon>
        <taxon>Siminovitchia</taxon>
    </lineage>
</organism>
<dbReference type="Proteomes" id="UP000287296">
    <property type="component" value="Unassembled WGS sequence"/>
</dbReference>
<evidence type="ECO:0000313" key="6">
    <source>
        <dbReference type="Proteomes" id="UP000680670"/>
    </source>
</evidence>
<keyword evidence="4" id="KW-0121">Carboxypeptidase</keyword>
<dbReference type="Gene3D" id="3.30.1380.10">
    <property type="match status" value="1"/>
</dbReference>
<keyword evidence="6" id="KW-1185">Reference proteome</keyword>
<evidence type="ECO:0000313" key="3">
    <source>
        <dbReference type="EMBL" id="GIN99122.1"/>
    </source>
</evidence>
<evidence type="ECO:0000313" key="5">
    <source>
        <dbReference type="Proteomes" id="UP000287296"/>
    </source>
</evidence>
<dbReference type="InterPro" id="IPR052179">
    <property type="entry name" value="DD-CPase-like"/>
</dbReference>
<dbReference type="SUPFAM" id="SSF55166">
    <property type="entry name" value="Hedgehog/DD-peptidase"/>
    <property type="match status" value="1"/>
</dbReference>
<keyword evidence="4" id="KW-0378">Hydrolase</keyword>
<comment type="caution">
    <text evidence="4">The sequence shown here is derived from an EMBL/GenBank/DDBJ whole genome shotgun (WGS) entry which is preliminary data.</text>
</comment>
<dbReference type="OrthoDB" id="9792074at2"/>
<dbReference type="PROSITE" id="PS51257">
    <property type="entry name" value="PROKAR_LIPOPROTEIN"/>
    <property type="match status" value="1"/>
</dbReference>
<gene>
    <name evidence="4" type="ORF">D5F11_009350</name>
    <name evidence="3" type="ORF">J6TS1_49920</name>
</gene>
<dbReference type="GO" id="GO:0004180">
    <property type="term" value="F:carboxypeptidase activity"/>
    <property type="evidence" value="ECO:0007669"/>
    <property type="project" value="UniProtKB-KW"/>
</dbReference>
<dbReference type="PANTHER" id="PTHR34385">
    <property type="entry name" value="D-ALANYL-D-ALANINE CARBOXYPEPTIDASE"/>
    <property type="match status" value="1"/>
</dbReference>
<evidence type="ECO:0000259" key="2">
    <source>
        <dbReference type="Pfam" id="PF02557"/>
    </source>
</evidence>
<dbReference type="InterPro" id="IPR003709">
    <property type="entry name" value="VanY-like_core_dom"/>
</dbReference>
<protein>
    <submittedName>
        <fullName evidence="3 4">D-alanyl-D-alanine carboxypeptidase</fullName>
    </submittedName>
</protein>
<keyword evidence="4" id="KW-0645">Protease</keyword>
<proteinExistence type="predicted"/>
<sequence>MKKIANITMIVLLLGGCQWNQFFDESKEHQKPDDISEKNQTEENQRTNDVNKKADPELALEAAYFNEIIEVDGRKEIVNASNILALVNKTYALPSDYAPEDLIRPKVAFSFGDQDIEKSYLRKEAARALEKMFEAAKKDGIQLYASSGYRSYDRQKEVFQVETARSGEKKATEAVAIPGSSEHQTGLAMDITSESVQYFLVEELEHKPEGKWLRENAHHYGFILRYLKGKEDITGYQYEPWHFRYVGVKAAKIIYERNWTLEEYFEHVSKI</sequence>
<dbReference type="CDD" id="cd14852">
    <property type="entry name" value="LD-carboxypeptidase"/>
    <property type="match status" value="1"/>
</dbReference>
<dbReference type="RefSeq" id="WP_120118182.1">
    <property type="nucleotide sequence ID" value="NZ_BORJ01000020.1"/>
</dbReference>
<reference evidence="4 5" key="1">
    <citation type="submission" date="2018-12" db="EMBL/GenBank/DDBJ databases">
        <authorList>
            <person name="Sun L."/>
            <person name="Chen Z."/>
        </authorList>
    </citation>
    <scope>NUCLEOTIDE SEQUENCE [LARGE SCALE GENOMIC DNA]</scope>
    <source>
        <strain evidence="4 5">LMG 29736</strain>
    </source>
</reference>
<dbReference type="Proteomes" id="UP000680670">
    <property type="component" value="Unassembled WGS sequence"/>
</dbReference>
<feature type="region of interest" description="Disordered" evidence="1">
    <location>
        <begin position="28"/>
        <end position="53"/>
    </location>
</feature>
<dbReference type="Pfam" id="PF02557">
    <property type="entry name" value="VanY"/>
    <property type="match status" value="1"/>
</dbReference>
<dbReference type="EMBL" id="BORJ01000020">
    <property type="protein sequence ID" value="GIN99122.1"/>
    <property type="molecule type" value="Genomic_DNA"/>
</dbReference>
<evidence type="ECO:0000256" key="1">
    <source>
        <dbReference type="SAM" id="MobiDB-lite"/>
    </source>
</evidence>
<dbReference type="InterPro" id="IPR009045">
    <property type="entry name" value="Zn_M74/Hedgehog-like"/>
</dbReference>
<name>A0A429X9W9_SIMTE</name>
<reference evidence="3 6" key="2">
    <citation type="submission" date="2021-03" db="EMBL/GenBank/DDBJ databases">
        <title>Antimicrobial resistance genes in bacteria isolated from Japanese honey, and their potential for conferring macrolide and lincosamide resistance in the American foulbrood pathogen Paenibacillus larvae.</title>
        <authorList>
            <person name="Okamoto M."/>
            <person name="Kumagai M."/>
            <person name="Kanamori H."/>
            <person name="Takamatsu D."/>
        </authorList>
    </citation>
    <scope>NUCLEOTIDE SEQUENCE [LARGE SCALE GENOMIC DNA]</scope>
    <source>
        <strain evidence="3 6">J6TS1</strain>
    </source>
</reference>
<dbReference type="InterPro" id="IPR058193">
    <property type="entry name" value="VanY/YodJ_core_dom"/>
</dbReference>
<evidence type="ECO:0000313" key="4">
    <source>
        <dbReference type="EMBL" id="RST59913.1"/>
    </source>
</evidence>
<dbReference type="PANTHER" id="PTHR34385:SF1">
    <property type="entry name" value="PEPTIDOGLYCAN L-ALANYL-D-GLUTAMATE ENDOPEPTIDASE CWLK"/>
    <property type="match status" value="1"/>
</dbReference>
<dbReference type="GO" id="GO:0006508">
    <property type="term" value="P:proteolysis"/>
    <property type="evidence" value="ECO:0007669"/>
    <property type="project" value="InterPro"/>
</dbReference>